<dbReference type="Proteomes" id="UP000799423">
    <property type="component" value="Unassembled WGS sequence"/>
</dbReference>
<protein>
    <submittedName>
        <fullName evidence="1">Uncharacterized protein</fullName>
    </submittedName>
</protein>
<keyword evidence="2" id="KW-1185">Reference proteome</keyword>
<evidence type="ECO:0000313" key="1">
    <source>
        <dbReference type="EMBL" id="KAF2849609.1"/>
    </source>
</evidence>
<dbReference type="EMBL" id="MU006310">
    <property type="protein sequence ID" value="KAF2849609.1"/>
    <property type="molecule type" value="Genomic_DNA"/>
</dbReference>
<proteinExistence type="predicted"/>
<dbReference type="AlphaFoldDB" id="A0A6A7B5G2"/>
<accession>A0A6A7B5G2</accession>
<name>A0A6A7B5G2_9PLEO</name>
<organism evidence="1 2">
    <name type="scientific">Plenodomus tracheiphilus IPT5</name>
    <dbReference type="NCBI Taxonomy" id="1408161"/>
    <lineage>
        <taxon>Eukaryota</taxon>
        <taxon>Fungi</taxon>
        <taxon>Dikarya</taxon>
        <taxon>Ascomycota</taxon>
        <taxon>Pezizomycotina</taxon>
        <taxon>Dothideomycetes</taxon>
        <taxon>Pleosporomycetidae</taxon>
        <taxon>Pleosporales</taxon>
        <taxon>Pleosporineae</taxon>
        <taxon>Leptosphaeriaceae</taxon>
        <taxon>Plenodomus</taxon>
    </lineage>
</organism>
<dbReference type="OrthoDB" id="5382170at2759"/>
<reference evidence="1" key="1">
    <citation type="submission" date="2020-01" db="EMBL/GenBank/DDBJ databases">
        <authorList>
            <consortium name="DOE Joint Genome Institute"/>
            <person name="Haridas S."/>
            <person name="Albert R."/>
            <person name="Binder M."/>
            <person name="Bloem J."/>
            <person name="Labutti K."/>
            <person name="Salamov A."/>
            <person name="Andreopoulos B."/>
            <person name="Baker S.E."/>
            <person name="Barry K."/>
            <person name="Bills G."/>
            <person name="Bluhm B.H."/>
            <person name="Cannon C."/>
            <person name="Castanera R."/>
            <person name="Culley D.E."/>
            <person name="Daum C."/>
            <person name="Ezra D."/>
            <person name="Gonzalez J.B."/>
            <person name="Henrissat B."/>
            <person name="Kuo A."/>
            <person name="Liang C."/>
            <person name="Lipzen A."/>
            <person name="Lutzoni F."/>
            <person name="Magnuson J."/>
            <person name="Mondo S."/>
            <person name="Nolan M."/>
            <person name="Ohm R."/>
            <person name="Pangilinan J."/>
            <person name="Park H.-J."/>
            <person name="Ramirez L."/>
            <person name="Alfaro M."/>
            <person name="Sun H."/>
            <person name="Tritt A."/>
            <person name="Yoshinaga Y."/>
            <person name="Zwiers L.-H."/>
            <person name="Turgeon B.G."/>
            <person name="Goodwin S.B."/>
            <person name="Spatafora J.W."/>
            <person name="Crous P.W."/>
            <person name="Grigoriev I.V."/>
        </authorList>
    </citation>
    <scope>NUCLEOTIDE SEQUENCE</scope>
    <source>
        <strain evidence="1">IPT5</strain>
    </source>
</reference>
<evidence type="ECO:0000313" key="2">
    <source>
        <dbReference type="Proteomes" id="UP000799423"/>
    </source>
</evidence>
<gene>
    <name evidence="1" type="ORF">T440DRAFT_518856</name>
</gene>
<sequence length="322" mass="34895">MVSCKDRHERDAYNVPGVLELTDDSVTLEIIAVNYPHRLRENREIRRQEPSDKIVAAPNITQAAPTPLDSAAPISTLKDLATTIINRVLPLPSGSPIEVACLECSISGSTDFVSAGFAVRGPTLDDFNVMPDLVGSASVTAHGIKAHLKLPMNFWESWQFMSLLFLASTNSIRTPGIGAASIRYGPFLTVGFGHSGTLALTQYGFDMEVSDGAATSISLDTTTVMTWSTPHSLYGFQAGIDSDTPILNATARTVFGVKKDCSSGDELQNLLDIDFTWSWRFEAYFNVSYNNDPVLPSADFSAAGESIPNDNEKQCRQYDAAA</sequence>